<evidence type="ECO:0000313" key="2">
    <source>
        <dbReference type="EMBL" id="CAK5280235.1"/>
    </source>
</evidence>
<keyword evidence="3" id="KW-1185">Reference proteome</keyword>
<dbReference type="AlphaFoldDB" id="A0AAD2HSI6"/>
<feature type="compositionally biased region" description="Acidic residues" evidence="1">
    <location>
        <begin position="144"/>
        <end position="154"/>
    </location>
</feature>
<comment type="caution">
    <text evidence="2">The sequence shown here is derived from an EMBL/GenBank/DDBJ whole genome shotgun (WGS) entry which is preliminary data.</text>
</comment>
<evidence type="ECO:0000256" key="1">
    <source>
        <dbReference type="SAM" id="MobiDB-lite"/>
    </source>
</evidence>
<protein>
    <submittedName>
        <fullName evidence="2">Uncharacterized protein</fullName>
    </submittedName>
</protein>
<name>A0AAD2HSI6_9AGAR</name>
<gene>
    <name evidence="2" type="ORF">MYCIT1_LOCUS30719</name>
</gene>
<organism evidence="2 3">
    <name type="scientific">Mycena citricolor</name>
    <dbReference type="NCBI Taxonomy" id="2018698"/>
    <lineage>
        <taxon>Eukaryota</taxon>
        <taxon>Fungi</taxon>
        <taxon>Dikarya</taxon>
        <taxon>Basidiomycota</taxon>
        <taxon>Agaricomycotina</taxon>
        <taxon>Agaricomycetes</taxon>
        <taxon>Agaricomycetidae</taxon>
        <taxon>Agaricales</taxon>
        <taxon>Marasmiineae</taxon>
        <taxon>Mycenaceae</taxon>
        <taxon>Mycena</taxon>
    </lineage>
</organism>
<proteinExistence type="predicted"/>
<reference evidence="2" key="1">
    <citation type="submission" date="2023-11" db="EMBL/GenBank/DDBJ databases">
        <authorList>
            <person name="De Vega J J."/>
            <person name="De Vega J J."/>
        </authorList>
    </citation>
    <scope>NUCLEOTIDE SEQUENCE</scope>
</reference>
<dbReference type="Proteomes" id="UP001295794">
    <property type="component" value="Unassembled WGS sequence"/>
</dbReference>
<sequence length="304" mass="33671">MSSNVEYPSRIQPTSILTLLHYISPTPQPLPPHLVASELALRHSYLNIATDDPSYLIWPGADDEDERAKTALEHFQRLPLIDDLENFDFEIRYTGGPSVSAHVQVGGDLRLVFQWEGAWKYMNAAPMPFPTESLNDVPPPQSGDDVDGDDDVPEAPESYWGAYEATLPDGDDGVVKEMEGAADSYWDMYNAVHGSGDSEIPSPAPEKTRRPEQPFAYTYAEMHPPTDPMESLADRLEILANRQPSTPDEDTITVVDRTGPGVSGIDALRDSIRGSWKLFTARSDATSSDHDIFLRIVQEVLAET</sequence>
<feature type="region of interest" description="Disordered" evidence="1">
    <location>
        <begin position="130"/>
        <end position="155"/>
    </location>
</feature>
<accession>A0AAD2HSI6</accession>
<evidence type="ECO:0000313" key="3">
    <source>
        <dbReference type="Proteomes" id="UP001295794"/>
    </source>
</evidence>
<dbReference type="EMBL" id="CAVNYO010000440">
    <property type="protein sequence ID" value="CAK5280235.1"/>
    <property type="molecule type" value="Genomic_DNA"/>
</dbReference>